<organism evidence="1 2">
    <name type="scientific">Persea americana</name>
    <name type="common">Avocado</name>
    <dbReference type="NCBI Taxonomy" id="3435"/>
    <lineage>
        <taxon>Eukaryota</taxon>
        <taxon>Viridiplantae</taxon>
        <taxon>Streptophyta</taxon>
        <taxon>Embryophyta</taxon>
        <taxon>Tracheophyta</taxon>
        <taxon>Spermatophyta</taxon>
        <taxon>Magnoliopsida</taxon>
        <taxon>Magnoliidae</taxon>
        <taxon>Laurales</taxon>
        <taxon>Lauraceae</taxon>
        <taxon>Persea</taxon>
    </lineage>
</organism>
<evidence type="ECO:0000313" key="2">
    <source>
        <dbReference type="Proteomes" id="UP001234297"/>
    </source>
</evidence>
<gene>
    <name evidence="1" type="ORF">MRB53_014025</name>
</gene>
<dbReference type="EMBL" id="CM056812">
    <property type="protein sequence ID" value="KAJ8617839.1"/>
    <property type="molecule type" value="Genomic_DNA"/>
</dbReference>
<name>A0ACC2K9Q1_PERAE</name>
<evidence type="ECO:0000313" key="1">
    <source>
        <dbReference type="EMBL" id="KAJ8617839.1"/>
    </source>
</evidence>
<comment type="caution">
    <text evidence="1">The sequence shown here is derived from an EMBL/GenBank/DDBJ whole genome shotgun (WGS) entry which is preliminary data.</text>
</comment>
<reference evidence="1 2" key="1">
    <citation type="journal article" date="2022" name="Hortic Res">
        <title>A haplotype resolved chromosomal level avocado genome allows analysis of novel avocado genes.</title>
        <authorList>
            <person name="Nath O."/>
            <person name="Fletcher S.J."/>
            <person name="Hayward A."/>
            <person name="Shaw L.M."/>
            <person name="Masouleh A.K."/>
            <person name="Furtado A."/>
            <person name="Henry R.J."/>
            <person name="Mitter N."/>
        </authorList>
    </citation>
    <scope>NUCLEOTIDE SEQUENCE [LARGE SCALE GENOMIC DNA]</scope>
    <source>
        <strain evidence="2">cv. Hass</strain>
    </source>
</reference>
<accession>A0ACC2K9Q1</accession>
<protein>
    <submittedName>
        <fullName evidence="1">Uncharacterized protein</fullName>
    </submittedName>
</protein>
<proteinExistence type="predicted"/>
<dbReference type="Proteomes" id="UP001234297">
    <property type="component" value="Chromosome 4"/>
</dbReference>
<sequence>MLHRVRRRFVAEDLESTAFEGVAGTASCAPQHASDAPASPPPAAAVAAEVTLTAVASAEVTPVVASAAGIPPAPLSLVAIVIDDSPPRFSPRAGGWERPTKVAKEGRPEKRPRVEVPPSLMLPLPTKEVPPSSLLVTWRPHIEDVLGTALVIKKCQVDMERSERMEARAAEWAAEKEKLREALEPKDGLIKEATSKSASSGQSGAAGNELALSHKANKELISQRYQARTQLEAALEGKEAELESALAKQKAELEEKSAAEFDAAMEEEAQGLAADYRAQLQQIRDRARVLGWKAALTKVGVPEDDPGFRNPP</sequence>
<keyword evidence="2" id="KW-1185">Reference proteome</keyword>